<evidence type="ECO:0008006" key="2">
    <source>
        <dbReference type="Google" id="ProtNLM"/>
    </source>
</evidence>
<dbReference type="EMBL" id="CADCVI010000110">
    <property type="protein sequence ID" value="CAA9468732.1"/>
    <property type="molecule type" value="Genomic_DNA"/>
</dbReference>
<evidence type="ECO:0000313" key="1">
    <source>
        <dbReference type="EMBL" id="CAA9468732.1"/>
    </source>
</evidence>
<sequence length="119" mass="12693">MKAEQTTSTGEGSFDLSPTALYRREADAVSAATLPTPYGDALLVFRSSEDALAFRAASKNHPAAEGWLPLPMDRDLLAAVLDLHSLGAVVMPEEWTGDDVSDLFTAANFLELLDVSPPS</sequence>
<accession>A0A6J4RKP3</accession>
<proteinExistence type="predicted"/>
<gene>
    <name evidence="1" type="ORF">AVDCRST_MAG25-1832</name>
</gene>
<dbReference type="AlphaFoldDB" id="A0A6J4RKP3"/>
<organism evidence="1">
    <name type="scientific">uncultured Rubrobacteraceae bacterium</name>
    <dbReference type="NCBI Taxonomy" id="349277"/>
    <lineage>
        <taxon>Bacteria</taxon>
        <taxon>Bacillati</taxon>
        <taxon>Actinomycetota</taxon>
        <taxon>Rubrobacteria</taxon>
        <taxon>Rubrobacterales</taxon>
        <taxon>Rubrobacteraceae</taxon>
        <taxon>environmental samples</taxon>
    </lineage>
</organism>
<reference evidence="1" key="1">
    <citation type="submission" date="2020-02" db="EMBL/GenBank/DDBJ databases">
        <authorList>
            <person name="Meier V. D."/>
        </authorList>
    </citation>
    <scope>NUCLEOTIDE SEQUENCE</scope>
    <source>
        <strain evidence="1">AVDCRST_MAG25</strain>
    </source>
</reference>
<protein>
    <recommendedName>
        <fullName evidence="2">SseB protein N-terminal domain-containing protein</fullName>
    </recommendedName>
</protein>
<name>A0A6J4RKP3_9ACTN</name>